<keyword evidence="1" id="KW-0472">Membrane</keyword>
<evidence type="ECO:0000256" key="1">
    <source>
        <dbReference type="SAM" id="Phobius"/>
    </source>
</evidence>
<proteinExistence type="predicted"/>
<sequence>MHPTLAYKWQCVFIQVGKFANEVFLLLPPYLPILAGSLSLELQVLNLAAAIVLIAGKAFWLKSGRITPTDFLATLDAYIGGGTANQVRVAILEAFKDGIGGIGTDEWKEAFTQLVLDNQMQTAEPLEDREHP</sequence>
<dbReference type="Proteomes" id="UP000027195">
    <property type="component" value="Unassembled WGS sequence"/>
</dbReference>
<evidence type="ECO:0000313" key="3">
    <source>
        <dbReference type="Proteomes" id="UP000027195"/>
    </source>
</evidence>
<dbReference type="EMBL" id="KL198028">
    <property type="protein sequence ID" value="KDQ16249.1"/>
    <property type="molecule type" value="Genomic_DNA"/>
</dbReference>
<dbReference type="AlphaFoldDB" id="A0A067ML22"/>
<gene>
    <name evidence="2" type="ORF">BOTBODRAFT_186622</name>
</gene>
<reference evidence="3" key="1">
    <citation type="journal article" date="2014" name="Proc. Natl. Acad. Sci. U.S.A.">
        <title>Extensive sampling of basidiomycete genomes demonstrates inadequacy of the white-rot/brown-rot paradigm for wood decay fungi.</title>
        <authorList>
            <person name="Riley R."/>
            <person name="Salamov A.A."/>
            <person name="Brown D.W."/>
            <person name="Nagy L.G."/>
            <person name="Floudas D."/>
            <person name="Held B.W."/>
            <person name="Levasseur A."/>
            <person name="Lombard V."/>
            <person name="Morin E."/>
            <person name="Otillar R."/>
            <person name="Lindquist E.A."/>
            <person name="Sun H."/>
            <person name="LaButti K.M."/>
            <person name="Schmutz J."/>
            <person name="Jabbour D."/>
            <person name="Luo H."/>
            <person name="Baker S.E."/>
            <person name="Pisabarro A.G."/>
            <person name="Walton J.D."/>
            <person name="Blanchette R.A."/>
            <person name="Henrissat B."/>
            <person name="Martin F."/>
            <person name="Cullen D."/>
            <person name="Hibbett D.S."/>
            <person name="Grigoriev I.V."/>
        </authorList>
    </citation>
    <scope>NUCLEOTIDE SEQUENCE [LARGE SCALE GENOMIC DNA]</scope>
    <source>
        <strain evidence="3">FD-172 SS1</strain>
    </source>
</reference>
<keyword evidence="1" id="KW-0812">Transmembrane</keyword>
<dbReference type="HOGENOM" id="CLU_1916736_0_0_1"/>
<protein>
    <submittedName>
        <fullName evidence="2">Uncharacterized protein</fullName>
    </submittedName>
</protein>
<keyword evidence="3" id="KW-1185">Reference proteome</keyword>
<evidence type="ECO:0000313" key="2">
    <source>
        <dbReference type="EMBL" id="KDQ16249.1"/>
    </source>
</evidence>
<name>A0A067ML22_BOTB1</name>
<keyword evidence="1" id="KW-1133">Transmembrane helix</keyword>
<accession>A0A067ML22</accession>
<feature type="transmembrane region" description="Helical" evidence="1">
    <location>
        <begin position="30"/>
        <end position="55"/>
    </location>
</feature>
<dbReference type="InParanoid" id="A0A067ML22"/>
<organism evidence="2 3">
    <name type="scientific">Botryobasidium botryosum (strain FD-172 SS1)</name>
    <dbReference type="NCBI Taxonomy" id="930990"/>
    <lineage>
        <taxon>Eukaryota</taxon>
        <taxon>Fungi</taxon>
        <taxon>Dikarya</taxon>
        <taxon>Basidiomycota</taxon>
        <taxon>Agaricomycotina</taxon>
        <taxon>Agaricomycetes</taxon>
        <taxon>Cantharellales</taxon>
        <taxon>Botryobasidiaceae</taxon>
        <taxon>Botryobasidium</taxon>
    </lineage>
</organism>